<evidence type="ECO:0000313" key="12">
    <source>
        <dbReference type="RefSeq" id="XP_020819418.1"/>
    </source>
</evidence>
<name>A0A6P5IE17_PHACI</name>
<keyword evidence="5 10" id="KW-0324">Glycolysis</keyword>
<feature type="binding site" evidence="8">
    <location>
        <position position="247"/>
    </location>
    <ligand>
        <name>substrate</name>
    </ligand>
</feature>
<dbReference type="GO" id="GO:0004082">
    <property type="term" value="F:bisphosphoglycerate mutase activity"/>
    <property type="evidence" value="ECO:0007669"/>
    <property type="project" value="UniProtKB-EC"/>
</dbReference>
<feature type="binding site" evidence="8">
    <location>
        <begin position="334"/>
        <end position="335"/>
    </location>
    <ligand>
        <name>substrate</name>
    </ligand>
</feature>
<dbReference type="Proteomes" id="UP000515140">
    <property type="component" value="Unplaced"/>
</dbReference>
<evidence type="ECO:0000256" key="9">
    <source>
        <dbReference type="PIRSR" id="PIRSR613078-3"/>
    </source>
</evidence>
<keyword evidence="4" id="KW-0378">Hydrolase</keyword>
<dbReference type="CTD" id="5224"/>
<accession>A0A6P5IE17</accession>
<dbReference type="SUPFAM" id="SSF53254">
    <property type="entry name" value="Phosphoglycerate mutase-like"/>
    <property type="match status" value="1"/>
</dbReference>
<dbReference type="GO" id="GO:0016787">
    <property type="term" value="F:hydrolase activity"/>
    <property type="evidence" value="ECO:0007669"/>
    <property type="project" value="UniProtKB-KW"/>
</dbReference>
<dbReference type="GO" id="GO:0006096">
    <property type="term" value="P:glycolytic process"/>
    <property type="evidence" value="ECO:0007669"/>
    <property type="project" value="UniProtKB-KW"/>
</dbReference>
<evidence type="ECO:0000256" key="2">
    <source>
        <dbReference type="ARBA" id="ARBA00006717"/>
    </source>
</evidence>
<feature type="binding site" evidence="8">
    <location>
        <position position="209"/>
    </location>
    <ligand>
        <name>substrate</name>
    </ligand>
</feature>
<dbReference type="PROSITE" id="PS00175">
    <property type="entry name" value="PG_MUTASE"/>
    <property type="match status" value="1"/>
</dbReference>
<reference evidence="12" key="1">
    <citation type="submission" date="2025-08" db="UniProtKB">
        <authorList>
            <consortium name="RefSeq"/>
        </authorList>
    </citation>
    <scope>IDENTIFICATION</scope>
    <source>
        <tissue evidence="12">Spleen</tissue>
    </source>
</reference>
<evidence type="ECO:0000256" key="6">
    <source>
        <dbReference type="ARBA" id="ARBA00023235"/>
    </source>
</evidence>
<feature type="active site" description="Tele-phosphohistidine intermediate" evidence="7">
    <location>
        <position position="158"/>
    </location>
</feature>
<dbReference type="AlphaFoldDB" id="A0A6P5IE17"/>
<organism evidence="11 12">
    <name type="scientific">Phascolarctos cinereus</name>
    <name type="common">Koala</name>
    <dbReference type="NCBI Taxonomy" id="38626"/>
    <lineage>
        <taxon>Eukaryota</taxon>
        <taxon>Metazoa</taxon>
        <taxon>Chordata</taxon>
        <taxon>Craniata</taxon>
        <taxon>Vertebrata</taxon>
        <taxon>Euteleostomi</taxon>
        <taxon>Mammalia</taxon>
        <taxon>Metatheria</taxon>
        <taxon>Diprotodontia</taxon>
        <taxon>Phascolarctidae</taxon>
        <taxon>Phascolarctos</taxon>
    </lineage>
</organism>
<dbReference type="HAMAP" id="MF_01039">
    <property type="entry name" value="PGAM_GpmA"/>
    <property type="match status" value="1"/>
</dbReference>
<dbReference type="InterPro" id="IPR029033">
    <property type="entry name" value="His_PPase_superfam"/>
</dbReference>
<dbReference type="InterPro" id="IPR001345">
    <property type="entry name" value="PG/BPGM_mutase_AS"/>
</dbReference>
<comment type="catalytic activity">
    <reaction evidence="10">
        <text>(2R)-2-phosphoglycerate = (2R)-3-phosphoglycerate</text>
        <dbReference type="Rhea" id="RHEA:15901"/>
        <dbReference type="ChEBI" id="CHEBI:58272"/>
        <dbReference type="ChEBI" id="CHEBI:58289"/>
        <dbReference type="EC" id="5.4.2.11"/>
    </reaction>
</comment>
<feature type="binding site" evidence="8">
    <location>
        <begin position="157"/>
        <end position="164"/>
    </location>
    <ligand>
        <name>substrate</name>
    </ligand>
</feature>
<dbReference type="SMART" id="SM00855">
    <property type="entry name" value="PGAM"/>
    <property type="match status" value="1"/>
</dbReference>
<evidence type="ECO:0000256" key="8">
    <source>
        <dbReference type="PIRSR" id="PIRSR613078-2"/>
    </source>
</evidence>
<dbReference type="NCBIfam" id="TIGR01258">
    <property type="entry name" value="pgm_1"/>
    <property type="match status" value="1"/>
</dbReference>
<dbReference type="NCBIfam" id="NF010713">
    <property type="entry name" value="PRK14115.1"/>
    <property type="match status" value="1"/>
</dbReference>
<dbReference type="InterPro" id="IPR013078">
    <property type="entry name" value="His_Pase_superF_clade-1"/>
</dbReference>
<evidence type="ECO:0000313" key="11">
    <source>
        <dbReference type="Proteomes" id="UP000515140"/>
    </source>
</evidence>
<evidence type="ECO:0000256" key="7">
    <source>
        <dbReference type="PIRSR" id="PIRSR613078-1"/>
    </source>
</evidence>
<evidence type="ECO:0000256" key="4">
    <source>
        <dbReference type="ARBA" id="ARBA00022801"/>
    </source>
</evidence>
<evidence type="ECO:0000256" key="1">
    <source>
        <dbReference type="ARBA" id="ARBA00000505"/>
    </source>
</evidence>
<feature type="binding site" evidence="8">
    <location>
        <begin position="236"/>
        <end position="239"/>
    </location>
    <ligand>
        <name>substrate</name>
    </ligand>
</feature>
<keyword evidence="3" id="KW-0597">Phosphoprotein</keyword>
<dbReference type="InterPro" id="IPR005952">
    <property type="entry name" value="Phosphogly_mut1"/>
</dbReference>
<dbReference type="GO" id="GO:0004619">
    <property type="term" value="F:phosphoglycerate mutase activity"/>
    <property type="evidence" value="ECO:0007669"/>
    <property type="project" value="UniProtKB-EC"/>
</dbReference>
<dbReference type="Gene3D" id="3.40.50.1240">
    <property type="entry name" value="Phosphoglycerate mutase-like"/>
    <property type="match status" value="2"/>
</dbReference>
<comment type="catalytic activity">
    <reaction evidence="1 10">
        <text>(2R)-3-phospho-glyceroyl phosphate = (2R)-2,3-bisphosphoglycerate + H(+)</text>
        <dbReference type="Rhea" id="RHEA:17765"/>
        <dbReference type="ChEBI" id="CHEBI:15378"/>
        <dbReference type="ChEBI" id="CHEBI:57604"/>
        <dbReference type="ChEBI" id="CHEBI:58248"/>
        <dbReference type="EC" id="5.4.2.4"/>
    </reaction>
</comment>
<dbReference type="EC" id="5.4.2.4" evidence="10"/>
<feature type="active site" description="Proton donor/acceptor" evidence="7">
    <location>
        <position position="236"/>
    </location>
</feature>
<evidence type="ECO:0000256" key="3">
    <source>
        <dbReference type="ARBA" id="ARBA00022553"/>
    </source>
</evidence>
<evidence type="ECO:0000256" key="5">
    <source>
        <dbReference type="ARBA" id="ARBA00023152"/>
    </source>
</evidence>
<gene>
    <name evidence="12" type="primary">PGAM2</name>
</gene>
<dbReference type="EC" id="5.4.2.11" evidence="10"/>
<dbReference type="Pfam" id="PF00300">
    <property type="entry name" value="His_Phos_1"/>
    <property type="match status" value="1"/>
</dbReference>
<dbReference type="KEGG" id="pcw:110192542"/>
<keyword evidence="6 10" id="KW-0413">Isomerase</keyword>
<sequence>MAPWDPLIPSDGPSHLYAQTQIILPHCPRPRGPQTLAQAKGVPGQEAQPGTYFGQIRHWSRLSRVILRLAPFCQPWAPPSRKATDHLPLSLSLPQAQNASWQLVKGGGVESEHHKARNTWPTDCAPLHFRAVSTAYVPSALPATAIAMPTHRLVIVRHGESTWNQENRFCGWFDAELSEKGKEEAKRGAQAIKEAGLEFDICYTSVLKRAIRTLWFILDGIDQMWVPVVRTWRLNERHYGGLTGLNKAETAAKHGEAQVKIWRRSFDIPPPPMDETHPYYSVISKERRYAGLKPGELPTCESLKDTIARALPFWNEQIAPQIKSGKRVLIAAHGNSLRGIVKHLEDSKEARTKEFLKLSMMRCTGSQQMSTTFQVQGCKQVPATGMSDEAIMELNLPTGIPIVYELDDQLKPTKPMQFLGDEETVRKAMEAVAAQGKAK</sequence>
<protein>
    <recommendedName>
        <fullName evidence="10">Phosphoglycerate mutase</fullName>
        <ecNumber evidence="10">5.4.2.11</ecNumber>
        <ecNumber evidence="10">5.4.2.4</ecNumber>
    </recommendedName>
</protein>
<dbReference type="PANTHER" id="PTHR11931">
    <property type="entry name" value="PHOSPHOGLYCERATE MUTASE"/>
    <property type="match status" value="1"/>
</dbReference>
<proteinExistence type="inferred from homology"/>
<dbReference type="GeneID" id="110192542"/>
<feature type="binding site" evidence="8">
    <location>
        <begin position="263"/>
        <end position="264"/>
    </location>
    <ligand>
        <name>substrate</name>
    </ligand>
</feature>
<dbReference type="RefSeq" id="XP_020819418.1">
    <property type="nucleotide sequence ID" value="XM_020963759.1"/>
</dbReference>
<dbReference type="CDD" id="cd07067">
    <property type="entry name" value="HP_PGM_like"/>
    <property type="match status" value="1"/>
</dbReference>
<comment type="similarity">
    <text evidence="2 10">Belongs to the phosphoglycerate mutase family. BPG-dependent PGAM subfamily.</text>
</comment>
<dbReference type="FunFam" id="3.40.50.1240:FF:000007">
    <property type="entry name" value="Phosphoglycerate mutase"/>
    <property type="match status" value="1"/>
</dbReference>
<keyword evidence="11" id="KW-1185">Reference proteome</keyword>
<evidence type="ECO:0000256" key="10">
    <source>
        <dbReference type="RuleBase" id="RU004511"/>
    </source>
</evidence>
<dbReference type="FunCoup" id="A0A6P5IE17">
    <property type="interactions" value="1004"/>
</dbReference>
<dbReference type="InParanoid" id="A0A6P5IE17"/>
<feature type="site" description="Transition state stabilizer" evidence="9">
    <location>
        <position position="333"/>
    </location>
</feature>